<dbReference type="PROSITE" id="PS51257">
    <property type="entry name" value="PROKAR_LIPOPROTEIN"/>
    <property type="match status" value="1"/>
</dbReference>
<proteinExistence type="predicted"/>
<comment type="caution">
    <text evidence="2">The sequence shown here is derived from an EMBL/GenBank/DDBJ whole genome shotgun (WGS) entry which is preliminary data.</text>
</comment>
<accession>A0A7W8G939</accession>
<dbReference type="InterPro" id="IPR015168">
    <property type="entry name" value="SsuA/THI5"/>
</dbReference>
<evidence type="ECO:0000313" key="2">
    <source>
        <dbReference type="EMBL" id="MBB5225981.1"/>
    </source>
</evidence>
<evidence type="ECO:0000313" key="3">
    <source>
        <dbReference type="Proteomes" id="UP000518887"/>
    </source>
</evidence>
<dbReference type="Gene3D" id="3.40.190.10">
    <property type="entry name" value="Periplasmic binding protein-like II"/>
    <property type="match status" value="2"/>
</dbReference>
<reference evidence="2 3" key="1">
    <citation type="submission" date="2020-08" db="EMBL/GenBank/DDBJ databases">
        <title>Genomic Encyclopedia of Type Strains, Phase IV (KMG-IV): sequencing the most valuable type-strain genomes for metagenomic binning, comparative biology and taxonomic classification.</title>
        <authorList>
            <person name="Goeker M."/>
        </authorList>
    </citation>
    <scope>NUCLEOTIDE SEQUENCE [LARGE SCALE GENOMIC DNA]</scope>
    <source>
        <strain evidence="2 3">DSM 103462</strain>
    </source>
</reference>
<name>A0A7W8G939_9SPIR</name>
<dbReference type="SUPFAM" id="SSF53850">
    <property type="entry name" value="Periplasmic binding protein-like II"/>
    <property type="match status" value="1"/>
</dbReference>
<evidence type="ECO:0000259" key="1">
    <source>
        <dbReference type="Pfam" id="PF09084"/>
    </source>
</evidence>
<feature type="domain" description="SsuA/THI5-like" evidence="1">
    <location>
        <begin position="73"/>
        <end position="199"/>
    </location>
</feature>
<gene>
    <name evidence="2" type="ORF">HNP76_001349</name>
</gene>
<organism evidence="2 3">
    <name type="scientific">Treponema ruminis</name>
    <dbReference type="NCBI Taxonomy" id="744515"/>
    <lineage>
        <taxon>Bacteria</taxon>
        <taxon>Pseudomonadati</taxon>
        <taxon>Spirochaetota</taxon>
        <taxon>Spirochaetia</taxon>
        <taxon>Spirochaetales</taxon>
        <taxon>Treponemataceae</taxon>
        <taxon>Treponema</taxon>
    </lineage>
</organism>
<keyword evidence="3" id="KW-1185">Reference proteome</keyword>
<dbReference type="EMBL" id="JACHFQ010000004">
    <property type="protein sequence ID" value="MBB5225981.1"/>
    <property type="molecule type" value="Genomic_DNA"/>
</dbReference>
<dbReference type="PANTHER" id="PTHR30024">
    <property type="entry name" value="ALIPHATIC SULFONATES-BINDING PROTEIN-RELATED"/>
    <property type="match status" value="1"/>
</dbReference>
<protein>
    <submittedName>
        <fullName evidence="2">NitT/TauT family transport system substrate-binding protein</fullName>
    </submittedName>
</protein>
<dbReference type="PANTHER" id="PTHR30024:SF42">
    <property type="entry name" value="ALIPHATIC SULFONATES-BINDING PROTEIN-RELATED"/>
    <property type="match status" value="1"/>
</dbReference>
<dbReference type="Proteomes" id="UP000518887">
    <property type="component" value="Unassembled WGS sequence"/>
</dbReference>
<dbReference type="RefSeq" id="WP_184658822.1">
    <property type="nucleotide sequence ID" value="NZ_CP031518.1"/>
</dbReference>
<sequence>MKKTNIIKLGFLSVTLAVTVLLGSCAKKNAKNLPVLNLTLLLSSNYSPILHLNAEGGIAEEHGVYPVLEYTTGLESVLAGKSDGRLNALQQSIIAGGNGSDIVIFAGTMGGGLLLFANKSVAEEAKNPATWKGKTIGVFAGATDECVIRSSLKEKYGIGYDEVTYKYFENDEAIIAACKHGDVDIISPYYALREVAEASGLVQIGELVDLSPDFACCRQTANGAKLRADRASFVNWTKGLIYSWKYFNTNEKGTVKVIKKVTSQDDQWVYEHIYDPDGTGHITFIPDPYYNGCAPQYDVLLELGFIERENARPFADYFDISIYADALKAVIAENPGDQFYKDMWTYFVNHNNTYPDFEKLYPKTL</sequence>
<dbReference type="Pfam" id="PF09084">
    <property type="entry name" value="NMT1"/>
    <property type="match status" value="1"/>
</dbReference>
<dbReference type="AlphaFoldDB" id="A0A7W8G939"/>